<organism evidence="2 3">
    <name type="scientific">Sphingomonas hylomeconis</name>
    <dbReference type="NCBI Taxonomy" id="1395958"/>
    <lineage>
        <taxon>Bacteria</taxon>
        <taxon>Pseudomonadati</taxon>
        <taxon>Pseudomonadota</taxon>
        <taxon>Alphaproteobacteria</taxon>
        <taxon>Sphingomonadales</taxon>
        <taxon>Sphingomonadaceae</taxon>
        <taxon>Sphingomonas</taxon>
    </lineage>
</organism>
<comment type="caution">
    <text evidence="2">The sequence shown here is derived from an EMBL/GenBank/DDBJ whole genome shotgun (WGS) entry which is preliminary data.</text>
</comment>
<reference evidence="3" key="1">
    <citation type="journal article" date="2019" name="Int. J. Syst. Evol. Microbiol.">
        <title>The Global Catalogue of Microorganisms (GCM) 10K type strain sequencing project: providing services to taxonomists for standard genome sequencing and annotation.</title>
        <authorList>
            <consortium name="The Broad Institute Genomics Platform"/>
            <consortium name="The Broad Institute Genome Sequencing Center for Infectious Disease"/>
            <person name="Wu L."/>
            <person name="Ma J."/>
        </authorList>
    </citation>
    <scope>NUCLEOTIDE SEQUENCE [LARGE SCALE GENOMIC DNA]</scope>
    <source>
        <strain evidence="3">KCTC 42739</strain>
    </source>
</reference>
<dbReference type="Proteomes" id="UP001595713">
    <property type="component" value="Unassembled WGS sequence"/>
</dbReference>
<accession>A0ABV7T0K7</accession>
<name>A0ABV7T0K7_9SPHN</name>
<feature type="signal peptide" evidence="1">
    <location>
        <begin position="1"/>
        <end position="22"/>
    </location>
</feature>
<protein>
    <submittedName>
        <fullName evidence="2">Uncharacterized protein</fullName>
    </submittedName>
</protein>
<keyword evidence="3" id="KW-1185">Reference proteome</keyword>
<evidence type="ECO:0000313" key="3">
    <source>
        <dbReference type="Proteomes" id="UP001595713"/>
    </source>
</evidence>
<sequence>MIQCFPSGVAMLLAATVTVAAAAAPPAVHTPAPGSAERTAIVRTLHSGDANPRSRFTFRAFRVLASEPRAIAYVRADGPVGSFQALLQRDGQGAWHKIWGESDGGSNSCDVGARHYAWAARLLRTYTATPDAIFPGLVARTETLRRMARTAPGLQCVGDLEGGPG</sequence>
<feature type="chain" id="PRO_5046516456" evidence="1">
    <location>
        <begin position="23"/>
        <end position="165"/>
    </location>
</feature>
<evidence type="ECO:0000256" key="1">
    <source>
        <dbReference type="SAM" id="SignalP"/>
    </source>
</evidence>
<dbReference type="EMBL" id="JBHRXP010000009">
    <property type="protein sequence ID" value="MFC3581951.1"/>
    <property type="molecule type" value="Genomic_DNA"/>
</dbReference>
<gene>
    <name evidence="2" type="ORF">ACFONA_17415</name>
</gene>
<proteinExistence type="predicted"/>
<dbReference type="RefSeq" id="WP_261294620.1">
    <property type="nucleotide sequence ID" value="NZ_JANQBK010000008.1"/>
</dbReference>
<evidence type="ECO:0000313" key="2">
    <source>
        <dbReference type="EMBL" id="MFC3581951.1"/>
    </source>
</evidence>
<keyword evidence="1" id="KW-0732">Signal</keyword>